<dbReference type="InterPro" id="IPR045798">
    <property type="entry name" value="TrbL_Firmicutes"/>
</dbReference>
<keyword evidence="1" id="KW-0472">Membrane</keyword>
<evidence type="ECO:0000313" key="2">
    <source>
        <dbReference type="EMBL" id="MPN28840.1"/>
    </source>
</evidence>
<comment type="caution">
    <text evidence="2">The sequence shown here is derived from an EMBL/GenBank/DDBJ whole genome shotgun (WGS) entry which is preliminary data.</text>
</comment>
<dbReference type="AlphaFoldDB" id="A0A645GRF6"/>
<gene>
    <name evidence="2" type="ORF">SDC9_176285</name>
</gene>
<feature type="transmembrane region" description="Helical" evidence="1">
    <location>
        <begin position="122"/>
        <end position="146"/>
    </location>
</feature>
<reference evidence="2" key="1">
    <citation type="submission" date="2019-08" db="EMBL/GenBank/DDBJ databases">
        <authorList>
            <person name="Kucharzyk K."/>
            <person name="Murdoch R.W."/>
            <person name="Higgins S."/>
            <person name="Loffler F."/>
        </authorList>
    </citation>
    <scope>NUCLEOTIDE SEQUENCE</scope>
</reference>
<evidence type="ECO:0000256" key="1">
    <source>
        <dbReference type="SAM" id="Phobius"/>
    </source>
</evidence>
<dbReference type="Pfam" id="PF19478">
    <property type="entry name" value="TrbL_2"/>
    <property type="match status" value="1"/>
</dbReference>
<dbReference type="EMBL" id="VSSQ01079276">
    <property type="protein sequence ID" value="MPN28840.1"/>
    <property type="molecule type" value="Genomic_DNA"/>
</dbReference>
<name>A0A645GRF6_9ZZZZ</name>
<evidence type="ECO:0008006" key="3">
    <source>
        <dbReference type="Google" id="ProtNLM"/>
    </source>
</evidence>
<keyword evidence="1" id="KW-1133">Transmembrane helix</keyword>
<sequence length="188" mass="21012">MFMKFVLKATIAIYLVNYTFDITMAIFELGQTIVNKASGVLGTEALIQINFDAMQLDTMSIWALIPLVLETAIVKFIIQILFVFIMMILYSRMIMIYLYASVSPIPFATLTNREWGNIGQNYIKGLLALAFQGFFMLLCVGVYAILVQQIATSGNIQKALWTSVGYAALLVFMLFKTDGISKSIFGAH</sequence>
<feature type="transmembrane region" description="Helical" evidence="1">
    <location>
        <begin position="61"/>
        <end position="88"/>
    </location>
</feature>
<feature type="transmembrane region" description="Helical" evidence="1">
    <location>
        <begin position="158"/>
        <end position="175"/>
    </location>
</feature>
<protein>
    <recommendedName>
        <fullName evidence="3">TrbL/VirB6 plasmid conjugal transfer protein</fullName>
    </recommendedName>
</protein>
<feature type="transmembrane region" description="Helical" evidence="1">
    <location>
        <begin position="94"/>
        <end position="110"/>
    </location>
</feature>
<keyword evidence="1" id="KW-0812">Transmembrane</keyword>
<organism evidence="2">
    <name type="scientific">bioreactor metagenome</name>
    <dbReference type="NCBI Taxonomy" id="1076179"/>
    <lineage>
        <taxon>unclassified sequences</taxon>
        <taxon>metagenomes</taxon>
        <taxon>ecological metagenomes</taxon>
    </lineage>
</organism>
<proteinExistence type="predicted"/>
<accession>A0A645GRF6</accession>